<dbReference type="EC" id="2.7.4.8" evidence="2"/>
<evidence type="ECO:0000256" key="6">
    <source>
        <dbReference type="ARBA" id="ARBA00022840"/>
    </source>
</evidence>
<dbReference type="InterPro" id="IPR047501">
    <property type="entry name" value="DD_CATIP"/>
</dbReference>
<dbReference type="AlphaFoldDB" id="F0W530"/>
<dbReference type="PROSITE" id="PS50052">
    <property type="entry name" value="GUANYLATE_KINASE_2"/>
    <property type="match status" value="1"/>
</dbReference>
<keyword evidence="4" id="KW-0547">Nucleotide-binding</keyword>
<dbReference type="Pfam" id="PF00625">
    <property type="entry name" value="Guanylate_kin"/>
    <property type="match status" value="1"/>
</dbReference>
<dbReference type="InterPro" id="IPR008144">
    <property type="entry name" value="Guanylate_kin-like_dom"/>
</dbReference>
<name>F0W530_9STRA</name>
<dbReference type="CDD" id="cd00071">
    <property type="entry name" value="GMPK"/>
    <property type="match status" value="1"/>
</dbReference>
<evidence type="ECO:0000256" key="1">
    <source>
        <dbReference type="ARBA" id="ARBA00005790"/>
    </source>
</evidence>
<dbReference type="InterPro" id="IPR020590">
    <property type="entry name" value="Guanylate_kinase_CS"/>
</dbReference>
<dbReference type="CDD" id="cd22973">
    <property type="entry name" value="DD_CATIP"/>
    <property type="match status" value="1"/>
</dbReference>
<dbReference type="SUPFAM" id="SSF52540">
    <property type="entry name" value="P-loop containing nucleoside triphosphate hydrolases"/>
    <property type="match status" value="1"/>
</dbReference>
<dbReference type="GO" id="GO:0004385">
    <property type="term" value="F:GMP kinase activity"/>
    <property type="evidence" value="ECO:0007669"/>
    <property type="project" value="UniProtKB-EC"/>
</dbReference>
<evidence type="ECO:0000256" key="4">
    <source>
        <dbReference type="ARBA" id="ARBA00022741"/>
    </source>
</evidence>
<dbReference type="GO" id="GO:0005524">
    <property type="term" value="F:ATP binding"/>
    <property type="evidence" value="ECO:0007669"/>
    <property type="project" value="UniProtKB-KW"/>
</dbReference>
<evidence type="ECO:0000256" key="5">
    <source>
        <dbReference type="ARBA" id="ARBA00022777"/>
    </source>
</evidence>
<dbReference type="InterPro" id="IPR027417">
    <property type="entry name" value="P-loop_NTPase"/>
</dbReference>
<accession>F0W530</accession>
<dbReference type="HOGENOM" id="CLU_001715_0_1_1"/>
<dbReference type="PROSITE" id="PS00856">
    <property type="entry name" value="GUANYLATE_KINASE_1"/>
    <property type="match status" value="1"/>
</dbReference>
<evidence type="ECO:0000259" key="7">
    <source>
        <dbReference type="PROSITE" id="PS50052"/>
    </source>
</evidence>
<dbReference type="EMBL" id="FR824064">
    <property type="protein sequence ID" value="CCA16221.1"/>
    <property type="molecule type" value="Genomic_DNA"/>
</dbReference>
<dbReference type="InterPro" id="IPR008145">
    <property type="entry name" value="GK/Ca_channel_bsu"/>
</dbReference>
<evidence type="ECO:0000256" key="3">
    <source>
        <dbReference type="ARBA" id="ARBA00022679"/>
    </source>
</evidence>
<dbReference type="PANTHER" id="PTHR23117:SF13">
    <property type="entry name" value="GUANYLATE KINASE"/>
    <property type="match status" value="1"/>
</dbReference>
<keyword evidence="6" id="KW-0067">ATP-binding</keyword>
<dbReference type="Gene3D" id="3.30.63.10">
    <property type="entry name" value="Guanylate Kinase phosphate binding domain"/>
    <property type="match status" value="1"/>
</dbReference>
<proteinExistence type="inferred from homology"/>
<organism evidence="8">
    <name type="scientific">Albugo laibachii Nc14</name>
    <dbReference type="NCBI Taxonomy" id="890382"/>
    <lineage>
        <taxon>Eukaryota</taxon>
        <taxon>Sar</taxon>
        <taxon>Stramenopiles</taxon>
        <taxon>Oomycota</taxon>
        <taxon>Peronosporomycetes</taxon>
        <taxon>Albuginales</taxon>
        <taxon>Albuginaceae</taxon>
        <taxon>Albugo</taxon>
    </lineage>
</organism>
<reference evidence="8" key="1">
    <citation type="journal article" date="2011" name="PLoS Biol.">
        <title>Gene gain and loss during evolution of obligate parasitism in the white rust pathogen of Arabidopsis thaliana.</title>
        <authorList>
            <person name="Kemen E."/>
            <person name="Gardiner A."/>
            <person name="Schultz-Larsen T."/>
            <person name="Kemen A.C."/>
            <person name="Balmuth A.L."/>
            <person name="Robert-Seilaniantz A."/>
            <person name="Bailey K."/>
            <person name="Holub E."/>
            <person name="Studholme D.J."/>
            <person name="Maclean D."/>
            <person name="Jones J.D."/>
        </authorList>
    </citation>
    <scope>NUCLEOTIDE SEQUENCE</scope>
</reference>
<protein>
    <recommendedName>
        <fullName evidence="2">guanylate kinase</fullName>
        <ecNumber evidence="2">2.7.4.8</ecNumber>
    </recommendedName>
</protein>
<comment type="similarity">
    <text evidence="1">Belongs to the guanylate kinase family.</text>
</comment>
<evidence type="ECO:0000313" key="8">
    <source>
        <dbReference type="EMBL" id="CCA16221.1"/>
    </source>
</evidence>
<dbReference type="NCBIfam" id="TIGR03263">
    <property type="entry name" value="guanyl_kin"/>
    <property type="match status" value="1"/>
</dbReference>
<feature type="domain" description="Guanylate kinase-like" evidence="7">
    <location>
        <begin position="59"/>
        <end position="242"/>
    </location>
</feature>
<reference evidence="8" key="2">
    <citation type="submission" date="2011-02" db="EMBL/GenBank/DDBJ databases">
        <authorList>
            <person name="MacLean D."/>
        </authorList>
    </citation>
    <scope>NUCLEOTIDE SEQUENCE</scope>
</reference>
<dbReference type="GO" id="GO:0005829">
    <property type="term" value="C:cytosol"/>
    <property type="evidence" value="ECO:0007669"/>
    <property type="project" value="TreeGrafter"/>
</dbReference>
<dbReference type="FunFam" id="3.30.63.10:FF:000002">
    <property type="entry name" value="Guanylate kinase 1"/>
    <property type="match status" value="1"/>
</dbReference>
<keyword evidence="3" id="KW-0808">Transferase</keyword>
<dbReference type="Gene3D" id="3.40.50.300">
    <property type="entry name" value="P-loop containing nucleotide triphosphate hydrolases"/>
    <property type="match status" value="1"/>
</dbReference>
<gene>
    <name evidence="8" type="primary">AlNc14C19G2001</name>
    <name evidence="8" type="ORF">ALNC14_023640</name>
</gene>
<dbReference type="PANTHER" id="PTHR23117">
    <property type="entry name" value="GUANYLATE KINASE-RELATED"/>
    <property type="match status" value="1"/>
</dbReference>
<sequence length="255" mass="29237">MDDEETKKAMKEAHCEYVRRHPEVKTMISAFMTTLLLEKPTDVSAFAKEFFSCYKPSKFPPLVIAGPSGVGKGTLINRLMKQYPQLFGFSVSHTTRLPREGEEYGKSYYFIEKQKFEEDIHIGLFLEYAQVYGNWYGTSKTAVENVQKQHKICILDIDVQGVQQVKERQALQCNYLFISPPSLDDLEARLRGRGTETEESMKTRLGNARDEMSYGEKPGVFDAILVNGDLENSYKELVDLLQKWYPQSDFVSVNP</sequence>
<evidence type="ECO:0000256" key="2">
    <source>
        <dbReference type="ARBA" id="ARBA00012961"/>
    </source>
</evidence>
<dbReference type="SMART" id="SM00072">
    <property type="entry name" value="GuKc"/>
    <property type="match status" value="1"/>
</dbReference>
<keyword evidence="5 8" id="KW-0418">Kinase</keyword>
<dbReference type="InterPro" id="IPR017665">
    <property type="entry name" value="Guanylate_kinase"/>
</dbReference>
<dbReference type="FunFam" id="3.40.50.300:FF:000776">
    <property type="entry name" value="Guanylate kinase 2"/>
    <property type="match status" value="1"/>
</dbReference>
<dbReference type="SUPFAM" id="SSF47391">
    <property type="entry name" value="Dimerization-anchoring domain of cAMP-dependent PK regulatory subunit"/>
    <property type="match status" value="1"/>
</dbReference>